<feature type="transmembrane region" description="Helical" evidence="13">
    <location>
        <begin position="332"/>
        <end position="354"/>
    </location>
</feature>
<sequence>MNTSFLRFIIGRLLMILGLLMLPSILVGLYYGNPARVIWAFVITIALCELLGLALSYRQPDSDIFYQREGFALVSIIWLLYSFFGALPFYLSQSVGDFIDAFFESVSGFTTTGASVLSSSLHILPEALMFWRSFTLLIGGMGMLVFILYILPNFGARGVYVMRAELPGPVFGKVESRVSSSINILYSIYLVMTLVVMVLLRLGKVPWFEAALLAMGASGTGGFNIYSNSIAHYNSDYVDLVMAIAMFIFGMSFNFFYLLYIGKWRQVLHSEELRWYVAIIALASLIIFLNINGLYQSPFQALKDAFFNVVSVNSTTAYTNVSIANWPVTTDIVLLFLMFTGAMSGSTTSGLKIVRIAIFFKSIRQEIRRVLAPSRVQPIKFDGKRVTHDIQRSIAFYLMTYLAVFCLVLFILSHYTQSFSGAFNAVIATLNNIGYGLDLLGPSEDYAELAPFAKFIMCLTMLMGRLEIYPILLSLTPRVWKKY</sequence>
<comment type="subcellular location">
    <subcellularLocation>
        <location evidence="1">Cell inner membrane</location>
        <topology evidence="1">Multi-pass membrane protein</topology>
    </subcellularLocation>
</comment>
<feature type="transmembrane region" description="Helical" evidence="13">
    <location>
        <begin position="136"/>
        <end position="160"/>
    </location>
</feature>
<evidence type="ECO:0000256" key="3">
    <source>
        <dbReference type="ARBA" id="ARBA00022448"/>
    </source>
</evidence>
<evidence type="ECO:0000256" key="8">
    <source>
        <dbReference type="ARBA" id="ARBA00022958"/>
    </source>
</evidence>
<dbReference type="GO" id="GO:0005886">
    <property type="term" value="C:plasma membrane"/>
    <property type="evidence" value="ECO:0007669"/>
    <property type="project" value="UniProtKB-SubCell"/>
</dbReference>
<keyword evidence="6" id="KW-0633">Potassium transport</keyword>
<dbReference type="Proteomes" id="UP000069912">
    <property type="component" value="Chromosome"/>
</dbReference>
<keyword evidence="8 12" id="KW-0630">Potassium</keyword>
<protein>
    <submittedName>
        <fullName evidence="14">Trk family cation uptake protein</fullName>
    </submittedName>
    <submittedName>
        <fullName evidence="15">TrkH family potassium uptake protein</fullName>
    </submittedName>
</protein>
<keyword evidence="11 13" id="KW-0472">Membrane</keyword>
<evidence type="ECO:0000256" key="1">
    <source>
        <dbReference type="ARBA" id="ARBA00004429"/>
    </source>
</evidence>
<feature type="transmembrane region" description="Helical" evidence="13">
    <location>
        <begin position="102"/>
        <end position="124"/>
    </location>
</feature>
<evidence type="ECO:0000256" key="9">
    <source>
        <dbReference type="ARBA" id="ARBA00022989"/>
    </source>
</evidence>
<evidence type="ECO:0000256" key="2">
    <source>
        <dbReference type="ARBA" id="ARBA00009137"/>
    </source>
</evidence>
<evidence type="ECO:0000313" key="17">
    <source>
        <dbReference type="Proteomes" id="UP000234239"/>
    </source>
</evidence>
<keyword evidence="5" id="KW-0997">Cell inner membrane</keyword>
<dbReference type="Pfam" id="PF02386">
    <property type="entry name" value="TrkH"/>
    <property type="match status" value="1"/>
</dbReference>
<dbReference type="PIRSF" id="PIRSF006247">
    <property type="entry name" value="TrkH"/>
    <property type="match status" value="1"/>
</dbReference>
<dbReference type="PANTHER" id="PTHR32024">
    <property type="entry name" value="TRK SYSTEM POTASSIUM UPTAKE PROTEIN TRKG-RELATED"/>
    <property type="match status" value="1"/>
</dbReference>
<dbReference type="AlphaFoldDB" id="A0A0X8FCI0"/>
<keyword evidence="12" id="KW-0479">Metal-binding</keyword>
<reference evidence="15 17" key="3">
    <citation type="submission" date="2017-12" db="EMBL/GenBank/DDBJ databases">
        <title>Phylogenetic diversity of female urinary microbiome.</title>
        <authorList>
            <person name="Thomas-White K."/>
            <person name="Wolfe A.J."/>
        </authorList>
    </citation>
    <scope>NUCLEOTIDE SEQUENCE [LARGE SCALE GENOMIC DNA]</scope>
    <source>
        <strain evidence="15 17">UMB0139</strain>
    </source>
</reference>
<dbReference type="GO" id="GO:0046872">
    <property type="term" value="F:metal ion binding"/>
    <property type="evidence" value="ECO:0007669"/>
    <property type="project" value="UniProtKB-KW"/>
</dbReference>
<gene>
    <name evidence="14" type="ORF">AWM72_08470</name>
    <name evidence="15" type="ORF">CYJ28_01285</name>
</gene>
<evidence type="ECO:0000256" key="6">
    <source>
        <dbReference type="ARBA" id="ARBA00022538"/>
    </source>
</evidence>
<dbReference type="InterPro" id="IPR003445">
    <property type="entry name" value="Cat_transpt"/>
</dbReference>
<comment type="similarity">
    <text evidence="2">Belongs to the TrkH potassium transport family.</text>
</comment>
<dbReference type="EMBL" id="CP014160">
    <property type="protein sequence ID" value="AMB94787.1"/>
    <property type="molecule type" value="Genomic_DNA"/>
</dbReference>
<feature type="transmembrane region" description="Helical" evidence="13">
    <location>
        <begin position="37"/>
        <end position="58"/>
    </location>
</feature>
<keyword evidence="9 13" id="KW-1133">Transmembrane helix</keyword>
<proteinExistence type="inferred from homology"/>
<feature type="transmembrane region" description="Helical" evidence="13">
    <location>
        <begin position="238"/>
        <end position="261"/>
    </location>
</feature>
<evidence type="ECO:0000256" key="11">
    <source>
        <dbReference type="ARBA" id="ARBA00023136"/>
    </source>
</evidence>
<dbReference type="GeneID" id="92904101"/>
<dbReference type="EMBL" id="PKGY01000001">
    <property type="protein sequence ID" value="PKZ23212.1"/>
    <property type="molecule type" value="Genomic_DNA"/>
</dbReference>
<dbReference type="InterPro" id="IPR004772">
    <property type="entry name" value="TrkH"/>
</dbReference>
<evidence type="ECO:0000256" key="4">
    <source>
        <dbReference type="ARBA" id="ARBA00022475"/>
    </source>
</evidence>
<evidence type="ECO:0000313" key="16">
    <source>
        <dbReference type="Proteomes" id="UP000069912"/>
    </source>
</evidence>
<dbReference type="OrthoDB" id="9810952at2"/>
<reference evidence="16" key="2">
    <citation type="submission" date="2016-01" db="EMBL/GenBank/DDBJ databases">
        <title>Six Aerococcus type strain genome sequencing and assembly using PacBio and Illumina Hiseq.</title>
        <authorList>
            <person name="Carkaci D."/>
            <person name="Dargis R."/>
            <person name="Nielsen X.C."/>
            <person name="Skovgaard O."/>
            <person name="Fuursted K."/>
            <person name="Christensen J.J."/>
        </authorList>
    </citation>
    <scope>NUCLEOTIDE SEQUENCE [LARGE SCALE GENOMIC DNA]</scope>
    <source>
        <strain evidence="16">CCUG43001</strain>
    </source>
</reference>
<feature type="binding site" evidence="12">
    <location>
        <position position="112"/>
    </location>
    <ligand>
        <name>K(+)</name>
        <dbReference type="ChEBI" id="CHEBI:29103"/>
    </ligand>
</feature>
<keyword evidence="7 13" id="KW-0812">Transmembrane</keyword>
<accession>A0A0X8FCI0</accession>
<dbReference type="KEGG" id="asan:AWM72_08470"/>
<evidence type="ECO:0000313" key="14">
    <source>
        <dbReference type="EMBL" id="AMB94787.1"/>
    </source>
</evidence>
<dbReference type="PANTHER" id="PTHR32024:SF2">
    <property type="entry name" value="TRK SYSTEM POTASSIUM UPTAKE PROTEIN TRKG-RELATED"/>
    <property type="match status" value="1"/>
</dbReference>
<feature type="transmembrane region" description="Helical" evidence="13">
    <location>
        <begin position="12"/>
        <end position="31"/>
    </location>
</feature>
<keyword evidence="10" id="KW-0406">Ion transport</keyword>
<feature type="binding site" evidence="12">
    <location>
        <position position="316"/>
    </location>
    <ligand>
        <name>K(+)</name>
        <dbReference type="ChEBI" id="CHEBI:29103"/>
    </ligand>
</feature>
<feature type="transmembrane region" description="Helical" evidence="13">
    <location>
        <begin position="394"/>
        <end position="415"/>
    </location>
</feature>
<dbReference type="RefSeq" id="WP_067976217.1">
    <property type="nucleotide sequence ID" value="NZ_CAJHKN010000001.1"/>
</dbReference>
<keyword evidence="3" id="KW-0813">Transport</keyword>
<feature type="transmembrane region" description="Helical" evidence="13">
    <location>
        <begin position="207"/>
        <end position="226"/>
    </location>
</feature>
<feature type="binding site" evidence="12">
    <location>
        <position position="315"/>
    </location>
    <ligand>
        <name>K(+)</name>
        <dbReference type="ChEBI" id="CHEBI:29103"/>
    </ligand>
</feature>
<feature type="binding site" evidence="12">
    <location>
        <position position="111"/>
    </location>
    <ligand>
        <name>K(+)</name>
        <dbReference type="ChEBI" id="CHEBI:29103"/>
    </ligand>
</feature>
<evidence type="ECO:0000256" key="10">
    <source>
        <dbReference type="ARBA" id="ARBA00023065"/>
    </source>
</evidence>
<feature type="binding site" evidence="12">
    <location>
        <position position="432"/>
    </location>
    <ligand>
        <name>K(+)</name>
        <dbReference type="ChEBI" id="CHEBI:29103"/>
    </ligand>
</feature>
<feature type="transmembrane region" description="Helical" evidence="13">
    <location>
        <begin position="452"/>
        <end position="475"/>
    </location>
</feature>
<reference evidence="14 16" key="1">
    <citation type="journal article" date="2016" name="Genome Announc.">
        <title>Complete Genome Sequences of Aerococcus christensenii CCUG 28831T, Aerococcus sanguinicola CCUG 43001T, Aerococcus urinae CCUG 36881T, Aerococcus urinaeequi CCUG 28094T, Aerococcus urinaehominis CCUG 42038 BT, and Aerococcus viridans CCUG 4311T.</title>
        <authorList>
            <person name="Carkaci D."/>
            <person name="Dargis R."/>
            <person name="Nielsen X.C."/>
            <person name="Skovgaard O."/>
            <person name="Fuursted K."/>
            <person name="Christensen J.J."/>
        </authorList>
    </citation>
    <scope>NUCLEOTIDE SEQUENCE [LARGE SCALE GENOMIC DNA]</scope>
    <source>
        <strain evidence="14 16">CCUG43001</strain>
    </source>
</reference>
<keyword evidence="4" id="KW-1003">Cell membrane</keyword>
<feature type="transmembrane region" description="Helical" evidence="13">
    <location>
        <begin position="70"/>
        <end position="90"/>
    </location>
</feature>
<feature type="transmembrane region" description="Helical" evidence="13">
    <location>
        <begin position="273"/>
        <end position="295"/>
    </location>
</feature>
<dbReference type="Proteomes" id="UP000234239">
    <property type="component" value="Unassembled WGS sequence"/>
</dbReference>
<evidence type="ECO:0000256" key="5">
    <source>
        <dbReference type="ARBA" id="ARBA00022519"/>
    </source>
</evidence>
<evidence type="ECO:0000256" key="7">
    <source>
        <dbReference type="ARBA" id="ARBA00022692"/>
    </source>
</evidence>
<feature type="binding site" evidence="12">
    <location>
        <position position="221"/>
    </location>
    <ligand>
        <name>K(+)</name>
        <dbReference type="ChEBI" id="CHEBI:29103"/>
    </ligand>
</feature>
<feature type="transmembrane region" description="Helical" evidence="13">
    <location>
        <begin position="180"/>
        <end position="200"/>
    </location>
</feature>
<name>A0A0X8FCI0_9LACT</name>
<evidence type="ECO:0000256" key="13">
    <source>
        <dbReference type="SAM" id="Phobius"/>
    </source>
</evidence>
<evidence type="ECO:0000256" key="12">
    <source>
        <dbReference type="PIRSR" id="PIRSR006247-1"/>
    </source>
</evidence>
<keyword evidence="16" id="KW-1185">Reference proteome</keyword>
<organism evidence="14 16">
    <name type="scientific">Aerococcus sanguinicola</name>
    <dbReference type="NCBI Taxonomy" id="119206"/>
    <lineage>
        <taxon>Bacteria</taxon>
        <taxon>Bacillati</taxon>
        <taxon>Bacillota</taxon>
        <taxon>Bacilli</taxon>
        <taxon>Lactobacillales</taxon>
        <taxon>Aerococcaceae</taxon>
        <taxon>Aerococcus</taxon>
    </lineage>
</organism>
<evidence type="ECO:0000313" key="15">
    <source>
        <dbReference type="EMBL" id="PKZ23212.1"/>
    </source>
</evidence>
<dbReference type="GO" id="GO:0015379">
    <property type="term" value="F:potassium:chloride symporter activity"/>
    <property type="evidence" value="ECO:0007669"/>
    <property type="project" value="InterPro"/>
</dbReference>